<dbReference type="Proteomes" id="UP000463939">
    <property type="component" value="Chromosome"/>
</dbReference>
<dbReference type="InterPro" id="IPR011053">
    <property type="entry name" value="Single_hybrid_motif"/>
</dbReference>
<evidence type="ECO:0000313" key="5">
    <source>
        <dbReference type="EMBL" id="BBP01127.1"/>
    </source>
</evidence>
<evidence type="ECO:0000313" key="6">
    <source>
        <dbReference type="Proteomes" id="UP000463939"/>
    </source>
</evidence>
<feature type="region of interest" description="Disordered" evidence="2">
    <location>
        <begin position="520"/>
        <end position="549"/>
    </location>
</feature>
<dbReference type="PANTHER" id="PTHR43778:SF2">
    <property type="entry name" value="PYRUVATE CARBOXYLASE, MITOCHONDRIAL"/>
    <property type="match status" value="1"/>
</dbReference>
<dbReference type="CDD" id="cd06850">
    <property type="entry name" value="biotinyl_domain"/>
    <property type="match status" value="1"/>
</dbReference>
<evidence type="ECO:0000259" key="4">
    <source>
        <dbReference type="PROSITE" id="PS50991"/>
    </source>
</evidence>
<dbReference type="InterPro" id="IPR013785">
    <property type="entry name" value="Aldolase_TIM"/>
</dbReference>
<dbReference type="Pfam" id="PF00364">
    <property type="entry name" value="Biotin_lipoyl"/>
    <property type="match status" value="1"/>
</dbReference>
<keyword evidence="5" id="KW-0670">Pyruvate</keyword>
<dbReference type="InterPro" id="IPR001882">
    <property type="entry name" value="Biotin_BS"/>
</dbReference>
<feature type="compositionally biased region" description="Polar residues" evidence="2">
    <location>
        <begin position="520"/>
        <end position="538"/>
    </location>
</feature>
<dbReference type="RefSeq" id="WP_162084941.1">
    <property type="nucleotide sequence ID" value="NZ_AP021881.1"/>
</dbReference>
<dbReference type="KEGG" id="sniv:SFSGTM_18350"/>
<dbReference type="NCBIfam" id="TIGR01108">
    <property type="entry name" value="oadA"/>
    <property type="match status" value="1"/>
</dbReference>
<dbReference type="PROSITE" id="PS00188">
    <property type="entry name" value="BIOTIN"/>
    <property type="match status" value="1"/>
</dbReference>
<dbReference type="Gene3D" id="2.40.50.100">
    <property type="match status" value="1"/>
</dbReference>
<dbReference type="PROSITE" id="PS50968">
    <property type="entry name" value="BIOTINYL_LIPOYL"/>
    <property type="match status" value="1"/>
</dbReference>
<dbReference type="InterPro" id="IPR003379">
    <property type="entry name" value="Carboxylase_cons_dom"/>
</dbReference>
<dbReference type="PROSITE" id="PS50991">
    <property type="entry name" value="PYR_CT"/>
    <property type="match status" value="1"/>
</dbReference>
<dbReference type="InterPro" id="IPR005776">
    <property type="entry name" value="OadA"/>
</dbReference>
<reference evidence="6" key="1">
    <citation type="submission" date="2019-11" db="EMBL/GenBank/DDBJ databases">
        <title>Isolation and characterization of a novel species in the genus Sulfuriferula.</title>
        <authorList>
            <person name="Mochizuki J."/>
            <person name="Kojima H."/>
            <person name="Fukui M."/>
        </authorList>
    </citation>
    <scope>NUCLEOTIDE SEQUENCE [LARGE SCALE GENOMIC DNA]</scope>
    <source>
        <strain evidence="6">SGTM</strain>
    </source>
</reference>
<dbReference type="Gene3D" id="3.20.20.70">
    <property type="entry name" value="Aldolase class I"/>
    <property type="match status" value="1"/>
</dbReference>
<accession>A0A809SE57</accession>
<name>A0A809SE57_9PROT</name>
<proteinExistence type="predicted"/>
<dbReference type="NCBIfam" id="NF006761">
    <property type="entry name" value="PRK09282.1"/>
    <property type="match status" value="1"/>
</dbReference>
<dbReference type="GO" id="GO:0004736">
    <property type="term" value="F:pyruvate carboxylase activity"/>
    <property type="evidence" value="ECO:0007669"/>
    <property type="project" value="TreeGrafter"/>
</dbReference>
<dbReference type="GO" id="GO:0006814">
    <property type="term" value="P:sodium ion transport"/>
    <property type="evidence" value="ECO:0007669"/>
    <property type="project" value="InterPro"/>
</dbReference>
<dbReference type="InterPro" id="IPR055268">
    <property type="entry name" value="PCB-like"/>
</dbReference>
<sequence length="616" mass="67275">MTNKVFITDLVLRDGHQSLIATRMRTEHMLPICAKLDNIGFWSLEAWGGATFDACVRFLKEDPWERLAKLRKALPNTPIQMLLRGQNLLGYRHYADDVVRAFVQKSADNGVDVFRIFDAMNDLRNMQVSIDAVKKSGKMAEGAISYTTSPVHDIPHFVELAKGLANFGCDTIAIKDMAGLLTPSAAFELVTAIRAATGLPVHTHSHATSGLASMTQLKAIEAGSTIIDTCISAFAEGASHPTTESMVAALAGTQYDTGIKLDDLEEIAAYFREIRKIYWQYESKFTGVDPRVLISQVPGGMISNLSNQLKEQGALDRMDEVLAEIPRVREDLGYPPLVTPTSQIVGSQAVINVLTGGRYKTITNEVKLYMQGRYGKAPGKINEAVRDMAISDQEVITCRPADLITDEMDKLRSEIEDVAKSEEDILTYAMFPDLGRTFLQERNAHTLTPETLLPIEAKSSGDCTRFAADEFRVTLHGETYHIRLTGTGHGSQTERPYYVSVDGITEEVFVEALNEVEISANGSSTGKAKSTQKASSTGRPRPTHAGHVTTAMPGNIVDVLVVTGQKVAAGQAVLVIEAMKMENEIQASISGTVINLFVIKGDAVTPDQVLLEIQPE</sequence>
<dbReference type="EMBL" id="AP021881">
    <property type="protein sequence ID" value="BBP01127.1"/>
    <property type="molecule type" value="Genomic_DNA"/>
</dbReference>
<dbReference type="GO" id="GO:0005737">
    <property type="term" value="C:cytoplasm"/>
    <property type="evidence" value="ECO:0007669"/>
    <property type="project" value="TreeGrafter"/>
</dbReference>
<organism evidence="5 6">
    <name type="scientific">Sulfuriferula nivalis</name>
    <dbReference type="NCBI Taxonomy" id="2675298"/>
    <lineage>
        <taxon>Bacteria</taxon>
        <taxon>Pseudomonadati</taxon>
        <taxon>Pseudomonadota</taxon>
        <taxon>Betaproteobacteria</taxon>
        <taxon>Nitrosomonadales</taxon>
        <taxon>Sulfuricellaceae</taxon>
        <taxon>Sulfuriferula</taxon>
    </lineage>
</organism>
<dbReference type="FunFam" id="2.40.50.100:FF:000003">
    <property type="entry name" value="Acetyl-CoA carboxylase biotin carboxyl carrier protein"/>
    <property type="match status" value="1"/>
</dbReference>
<dbReference type="PANTHER" id="PTHR43778">
    <property type="entry name" value="PYRUVATE CARBOXYLASE"/>
    <property type="match status" value="1"/>
</dbReference>
<dbReference type="SUPFAM" id="SSF51569">
    <property type="entry name" value="Aldolase"/>
    <property type="match status" value="1"/>
</dbReference>
<feature type="domain" description="Pyruvate carboxyltransferase" evidence="4">
    <location>
        <begin position="5"/>
        <end position="265"/>
    </location>
</feature>
<keyword evidence="6" id="KW-1185">Reference proteome</keyword>
<dbReference type="GO" id="GO:0008948">
    <property type="term" value="F:oxaloacetate decarboxylase activity"/>
    <property type="evidence" value="ECO:0007669"/>
    <property type="project" value="InterPro"/>
</dbReference>
<keyword evidence="1" id="KW-0092">Biotin</keyword>
<dbReference type="SUPFAM" id="SSF89000">
    <property type="entry name" value="post-HMGL domain-like"/>
    <property type="match status" value="1"/>
</dbReference>
<evidence type="ECO:0000256" key="1">
    <source>
        <dbReference type="ARBA" id="ARBA00023267"/>
    </source>
</evidence>
<dbReference type="Pfam" id="PF00682">
    <property type="entry name" value="HMGL-like"/>
    <property type="match status" value="1"/>
</dbReference>
<evidence type="ECO:0000256" key="2">
    <source>
        <dbReference type="SAM" id="MobiDB-lite"/>
    </source>
</evidence>
<protein>
    <submittedName>
        <fullName evidence="5">Pyruvate carboxylase subunit B</fullName>
    </submittedName>
</protein>
<dbReference type="Pfam" id="PF02436">
    <property type="entry name" value="PYC_OADA"/>
    <property type="match status" value="1"/>
</dbReference>
<feature type="domain" description="Lipoyl-binding" evidence="3">
    <location>
        <begin position="531"/>
        <end position="614"/>
    </location>
</feature>
<dbReference type="CDD" id="cd07937">
    <property type="entry name" value="DRE_TIM_PC_TC_5S"/>
    <property type="match status" value="1"/>
</dbReference>
<dbReference type="InterPro" id="IPR000891">
    <property type="entry name" value="PYR_CT"/>
</dbReference>
<dbReference type="GO" id="GO:0006094">
    <property type="term" value="P:gluconeogenesis"/>
    <property type="evidence" value="ECO:0007669"/>
    <property type="project" value="TreeGrafter"/>
</dbReference>
<dbReference type="InterPro" id="IPR000089">
    <property type="entry name" value="Biotin_lipoyl"/>
</dbReference>
<evidence type="ECO:0000259" key="3">
    <source>
        <dbReference type="PROSITE" id="PS50968"/>
    </source>
</evidence>
<dbReference type="SUPFAM" id="SSF51230">
    <property type="entry name" value="Single hybrid motif"/>
    <property type="match status" value="1"/>
</dbReference>
<dbReference type="AlphaFoldDB" id="A0A809SE57"/>
<gene>
    <name evidence="5" type="primary">oadA</name>
    <name evidence="5" type="ORF">SFSGTM_18350</name>
</gene>